<comment type="caution">
    <text evidence="1">The sequence shown here is derived from an EMBL/GenBank/DDBJ whole genome shotgun (WGS) entry which is preliminary data.</text>
</comment>
<protein>
    <submittedName>
        <fullName evidence="1">Uncharacterized protein</fullName>
    </submittedName>
</protein>
<gene>
    <name evidence="1" type="ORF">HPB47_020662</name>
</gene>
<accession>A0AC60QEM7</accession>
<name>A0AC60QEM7_IXOPE</name>
<evidence type="ECO:0000313" key="1">
    <source>
        <dbReference type="EMBL" id="KAG0432629.1"/>
    </source>
</evidence>
<sequence>MILSTHSSTSIEDVKQAAPEGICWFQVQIFRDRDLTRNLVSRAERAGYRAIVLTADMPVTGNHVVKRQKGCSMPEEIRFANFEGILEYGYTVPNSPLFRKQGLIDPSQTWDDVSWLRSITQLPVILKGINTGAHKLDNLASTAAALRGCSCVVKRGTGFVAGDEVGGWGGVAAGHERGGGGGGRGVFRWATCGLGYWGGRGRGGGGCYGGYRPGCR</sequence>
<keyword evidence="2" id="KW-1185">Reference proteome</keyword>
<proteinExistence type="predicted"/>
<dbReference type="Proteomes" id="UP000805193">
    <property type="component" value="Unassembled WGS sequence"/>
</dbReference>
<evidence type="ECO:0000313" key="2">
    <source>
        <dbReference type="Proteomes" id="UP000805193"/>
    </source>
</evidence>
<dbReference type="EMBL" id="JABSTQ010009131">
    <property type="protein sequence ID" value="KAG0432629.1"/>
    <property type="molecule type" value="Genomic_DNA"/>
</dbReference>
<organism evidence="1 2">
    <name type="scientific">Ixodes persulcatus</name>
    <name type="common">Taiga tick</name>
    <dbReference type="NCBI Taxonomy" id="34615"/>
    <lineage>
        <taxon>Eukaryota</taxon>
        <taxon>Metazoa</taxon>
        <taxon>Ecdysozoa</taxon>
        <taxon>Arthropoda</taxon>
        <taxon>Chelicerata</taxon>
        <taxon>Arachnida</taxon>
        <taxon>Acari</taxon>
        <taxon>Parasitiformes</taxon>
        <taxon>Ixodida</taxon>
        <taxon>Ixodoidea</taxon>
        <taxon>Ixodidae</taxon>
        <taxon>Ixodinae</taxon>
        <taxon>Ixodes</taxon>
    </lineage>
</organism>
<reference evidence="1 2" key="1">
    <citation type="journal article" date="2020" name="Cell">
        <title>Large-Scale Comparative Analyses of Tick Genomes Elucidate Their Genetic Diversity and Vector Capacities.</title>
        <authorList>
            <consortium name="Tick Genome and Microbiome Consortium (TIGMIC)"/>
            <person name="Jia N."/>
            <person name="Wang J."/>
            <person name="Shi W."/>
            <person name="Du L."/>
            <person name="Sun Y."/>
            <person name="Zhan W."/>
            <person name="Jiang J.F."/>
            <person name="Wang Q."/>
            <person name="Zhang B."/>
            <person name="Ji P."/>
            <person name="Bell-Sakyi L."/>
            <person name="Cui X.M."/>
            <person name="Yuan T.T."/>
            <person name="Jiang B.G."/>
            <person name="Yang W.F."/>
            <person name="Lam T.T."/>
            <person name="Chang Q.C."/>
            <person name="Ding S.J."/>
            <person name="Wang X.J."/>
            <person name="Zhu J.G."/>
            <person name="Ruan X.D."/>
            <person name="Zhao L."/>
            <person name="Wei J.T."/>
            <person name="Ye R.Z."/>
            <person name="Que T.C."/>
            <person name="Du C.H."/>
            <person name="Zhou Y.H."/>
            <person name="Cheng J.X."/>
            <person name="Dai P.F."/>
            <person name="Guo W.B."/>
            <person name="Han X.H."/>
            <person name="Huang E.J."/>
            <person name="Li L.F."/>
            <person name="Wei W."/>
            <person name="Gao Y.C."/>
            <person name="Liu J.Z."/>
            <person name="Shao H.Z."/>
            <person name="Wang X."/>
            <person name="Wang C.C."/>
            <person name="Yang T.C."/>
            <person name="Huo Q.B."/>
            <person name="Li W."/>
            <person name="Chen H.Y."/>
            <person name="Chen S.E."/>
            <person name="Zhou L.G."/>
            <person name="Ni X.B."/>
            <person name="Tian J.H."/>
            <person name="Sheng Y."/>
            <person name="Liu T."/>
            <person name="Pan Y.S."/>
            <person name="Xia L.Y."/>
            <person name="Li J."/>
            <person name="Zhao F."/>
            <person name="Cao W.C."/>
        </authorList>
    </citation>
    <scope>NUCLEOTIDE SEQUENCE [LARGE SCALE GENOMIC DNA]</scope>
    <source>
        <strain evidence="1">Iper-2018</strain>
    </source>
</reference>